<proteinExistence type="predicted"/>
<dbReference type="Proteomes" id="UP001164743">
    <property type="component" value="Chromosome 8A"/>
</dbReference>
<keyword evidence="1" id="KW-0812">Transmembrane</keyword>
<organism evidence="2 3">
    <name type="scientific">Puccinia triticina</name>
    <dbReference type="NCBI Taxonomy" id="208348"/>
    <lineage>
        <taxon>Eukaryota</taxon>
        <taxon>Fungi</taxon>
        <taxon>Dikarya</taxon>
        <taxon>Basidiomycota</taxon>
        <taxon>Pucciniomycotina</taxon>
        <taxon>Pucciniomycetes</taxon>
        <taxon>Pucciniales</taxon>
        <taxon>Pucciniaceae</taxon>
        <taxon>Puccinia</taxon>
    </lineage>
</organism>
<dbReference type="GeneID" id="77812588"/>
<feature type="transmembrane region" description="Helical" evidence="1">
    <location>
        <begin position="30"/>
        <end position="54"/>
    </location>
</feature>
<dbReference type="EMBL" id="CP110428">
    <property type="protein sequence ID" value="WAQ87376.1"/>
    <property type="molecule type" value="Genomic_DNA"/>
</dbReference>
<accession>A0ABY7CQ46</accession>
<sequence>MTSLTSIVAVILIVVSTISSVEDFILLSRLRIAAFVSNSFLPRIYLLAFCSSLVGKRKTMDSKSARYSMSEPSDLA</sequence>
<protein>
    <recommendedName>
        <fullName evidence="4">Secreted protein</fullName>
    </recommendedName>
</protein>
<evidence type="ECO:0000313" key="3">
    <source>
        <dbReference type="Proteomes" id="UP001164743"/>
    </source>
</evidence>
<evidence type="ECO:0000256" key="1">
    <source>
        <dbReference type="SAM" id="Phobius"/>
    </source>
</evidence>
<name>A0ABY7CQ46_9BASI</name>
<keyword evidence="3" id="KW-1185">Reference proteome</keyword>
<evidence type="ECO:0008006" key="4">
    <source>
        <dbReference type="Google" id="ProtNLM"/>
    </source>
</evidence>
<evidence type="ECO:0000313" key="2">
    <source>
        <dbReference type="EMBL" id="WAQ87376.1"/>
    </source>
</evidence>
<dbReference type="RefSeq" id="XP_053022931.1">
    <property type="nucleotide sequence ID" value="XM_053171693.1"/>
</dbReference>
<keyword evidence="1" id="KW-1133">Transmembrane helix</keyword>
<reference evidence="2" key="1">
    <citation type="submission" date="2022-10" db="EMBL/GenBank/DDBJ databases">
        <title>Puccinia triticina Genome sequencing and assembly.</title>
        <authorList>
            <person name="Li C."/>
        </authorList>
    </citation>
    <scope>NUCLEOTIDE SEQUENCE</scope>
    <source>
        <strain evidence="2">Pt15</strain>
    </source>
</reference>
<gene>
    <name evidence="2" type="ORF">PtA15_8A280</name>
</gene>
<keyword evidence="1" id="KW-0472">Membrane</keyword>